<dbReference type="AlphaFoldDB" id="A0A7K1V9I9"/>
<sequence length="319" mass="33826">MTAATTLAGGGSPQVRGTAAELTGAGVGAGSEHRSGGTRNPARHRRFGAGREQSGAPELTAGGLEVFGLECVAGRRTVLSGVEFAVRAGETVGIVGPNGAGKTTLLRTLAGLVSPVAGEVVVDGRPLHRVSQRERARLVGLVGQDEQPPDDLRVGELVALGRTPYLPPWGAGGPDERAAVEAVLRLVDLDGFIGRPVSRLSGGERQRVLLARALAQRTPVLLLDEPTNHLDITHQLELLALTRELARTVVMSLHDLSLADRFCDRVLVVEGGRAHPLDRPEVALRTEILERVFGVRAHRAPDPESTRTHLIITERKALS</sequence>
<keyword evidence="1" id="KW-0813">Transport</keyword>
<protein>
    <submittedName>
        <fullName evidence="6">ATP-binding cassette domain-containing protein</fullName>
    </submittedName>
</protein>
<dbReference type="PROSITE" id="PS50893">
    <property type="entry name" value="ABC_TRANSPORTER_2"/>
    <property type="match status" value="1"/>
</dbReference>
<dbReference type="Proteomes" id="UP000466794">
    <property type="component" value="Unassembled WGS sequence"/>
</dbReference>
<evidence type="ECO:0000256" key="2">
    <source>
        <dbReference type="ARBA" id="ARBA00022741"/>
    </source>
</evidence>
<dbReference type="InterPro" id="IPR003593">
    <property type="entry name" value="AAA+_ATPase"/>
</dbReference>
<dbReference type="CDD" id="cd03214">
    <property type="entry name" value="ABC_Iron-Siderophores_B12_Hemin"/>
    <property type="match status" value="1"/>
</dbReference>
<name>A0A7K1V9I9_9NOCA</name>
<dbReference type="Gene3D" id="3.40.50.300">
    <property type="entry name" value="P-loop containing nucleotide triphosphate hydrolases"/>
    <property type="match status" value="1"/>
</dbReference>
<dbReference type="InterPro" id="IPR017871">
    <property type="entry name" value="ABC_transporter-like_CS"/>
</dbReference>
<evidence type="ECO:0000313" key="7">
    <source>
        <dbReference type="Proteomes" id="UP000466794"/>
    </source>
</evidence>
<evidence type="ECO:0000256" key="4">
    <source>
        <dbReference type="SAM" id="MobiDB-lite"/>
    </source>
</evidence>
<dbReference type="FunFam" id="3.40.50.300:FF:000134">
    <property type="entry name" value="Iron-enterobactin ABC transporter ATP-binding protein"/>
    <property type="match status" value="1"/>
</dbReference>
<evidence type="ECO:0000313" key="6">
    <source>
        <dbReference type="EMBL" id="MVU83305.1"/>
    </source>
</evidence>
<comment type="caution">
    <text evidence="6">The sequence shown here is derived from an EMBL/GenBank/DDBJ whole genome shotgun (WGS) entry which is preliminary data.</text>
</comment>
<dbReference type="PANTHER" id="PTHR42794">
    <property type="entry name" value="HEMIN IMPORT ATP-BINDING PROTEIN HMUV"/>
    <property type="match status" value="1"/>
</dbReference>
<dbReference type="SUPFAM" id="SSF52540">
    <property type="entry name" value="P-loop containing nucleoside triphosphate hydrolases"/>
    <property type="match status" value="1"/>
</dbReference>
<evidence type="ECO:0000259" key="5">
    <source>
        <dbReference type="PROSITE" id="PS50893"/>
    </source>
</evidence>
<accession>A0A7K1V9I9</accession>
<evidence type="ECO:0000256" key="3">
    <source>
        <dbReference type="ARBA" id="ARBA00022840"/>
    </source>
</evidence>
<keyword evidence="2" id="KW-0547">Nucleotide-binding</keyword>
<dbReference type="GO" id="GO:0005524">
    <property type="term" value="F:ATP binding"/>
    <property type="evidence" value="ECO:0007669"/>
    <property type="project" value="UniProtKB-KW"/>
</dbReference>
<dbReference type="InterPro" id="IPR027417">
    <property type="entry name" value="P-loop_NTPase"/>
</dbReference>
<dbReference type="Pfam" id="PF00005">
    <property type="entry name" value="ABC_tran"/>
    <property type="match status" value="1"/>
</dbReference>
<organism evidence="6 7">
    <name type="scientific">Nocardia terrae</name>
    <dbReference type="NCBI Taxonomy" id="2675851"/>
    <lineage>
        <taxon>Bacteria</taxon>
        <taxon>Bacillati</taxon>
        <taxon>Actinomycetota</taxon>
        <taxon>Actinomycetes</taxon>
        <taxon>Mycobacteriales</taxon>
        <taxon>Nocardiaceae</taxon>
        <taxon>Nocardia</taxon>
    </lineage>
</organism>
<dbReference type="PROSITE" id="PS00211">
    <property type="entry name" value="ABC_TRANSPORTER_1"/>
    <property type="match status" value="1"/>
</dbReference>
<feature type="domain" description="ABC transporter" evidence="5">
    <location>
        <begin position="64"/>
        <end position="296"/>
    </location>
</feature>
<dbReference type="SMART" id="SM00382">
    <property type="entry name" value="AAA"/>
    <property type="match status" value="1"/>
</dbReference>
<gene>
    <name evidence="6" type="ORF">GPX89_39465</name>
</gene>
<keyword evidence="7" id="KW-1185">Reference proteome</keyword>
<dbReference type="InterPro" id="IPR003439">
    <property type="entry name" value="ABC_transporter-like_ATP-bd"/>
</dbReference>
<keyword evidence="3 6" id="KW-0067">ATP-binding</keyword>
<reference evidence="6 7" key="1">
    <citation type="submission" date="2019-12" db="EMBL/GenBank/DDBJ databases">
        <title>Nocardia sp. nov. ET3-3 isolated from soil.</title>
        <authorList>
            <person name="Kanchanasin P."/>
            <person name="Tanasupawat S."/>
            <person name="Yuki M."/>
            <person name="Kudo T."/>
        </authorList>
    </citation>
    <scope>NUCLEOTIDE SEQUENCE [LARGE SCALE GENOMIC DNA]</scope>
    <source>
        <strain evidence="6 7">ET3-3</strain>
    </source>
</reference>
<feature type="region of interest" description="Disordered" evidence="4">
    <location>
        <begin position="24"/>
        <end position="56"/>
    </location>
</feature>
<dbReference type="GO" id="GO:0016887">
    <property type="term" value="F:ATP hydrolysis activity"/>
    <property type="evidence" value="ECO:0007669"/>
    <property type="project" value="InterPro"/>
</dbReference>
<proteinExistence type="predicted"/>
<dbReference type="EMBL" id="WRPP01000012">
    <property type="protein sequence ID" value="MVU83305.1"/>
    <property type="molecule type" value="Genomic_DNA"/>
</dbReference>
<evidence type="ECO:0000256" key="1">
    <source>
        <dbReference type="ARBA" id="ARBA00022448"/>
    </source>
</evidence>
<dbReference type="PANTHER" id="PTHR42794:SF2">
    <property type="entry name" value="ABC TRANSPORTER ATP-BINDING PROTEIN"/>
    <property type="match status" value="1"/>
</dbReference>